<dbReference type="Proteomes" id="UP000494163">
    <property type="component" value="Chromosome 3R"/>
</dbReference>
<dbReference type="OMA" id="THMALRK"/>
<keyword evidence="3" id="KW-1185">Reference proteome</keyword>
<dbReference type="Pfam" id="PF02958">
    <property type="entry name" value="EcKL"/>
    <property type="match status" value="1"/>
</dbReference>
<reference evidence="2 3" key="1">
    <citation type="submission" date="2015-08" db="EMBL/GenBank/DDBJ databases">
        <title>Ancestral chromatin configuration constrains chromatin evolution on differentiating sex chromosomes in Drosophila.</title>
        <authorList>
            <person name="Zhou Q."/>
            <person name="Bachtrog D."/>
        </authorList>
    </citation>
    <scope>NUCLEOTIDE SEQUENCE [LARGE SCALE GENOMIC DNA]</scope>
    <source>
        <tissue evidence="2">Whole larvae</tissue>
    </source>
</reference>
<dbReference type="InterPro" id="IPR004119">
    <property type="entry name" value="EcKL"/>
</dbReference>
<dbReference type="PANTHER" id="PTHR11012">
    <property type="entry name" value="PROTEIN KINASE-LIKE DOMAIN-CONTAINING"/>
    <property type="match status" value="1"/>
</dbReference>
<protein>
    <submittedName>
        <fullName evidence="2">CG10513</fullName>
    </submittedName>
</protein>
<dbReference type="InterPro" id="IPR011009">
    <property type="entry name" value="Kinase-like_dom_sf"/>
</dbReference>
<dbReference type="SMART" id="SM00587">
    <property type="entry name" value="CHK"/>
    <property type="match status" value="1"/>
</dbReference>
<evidence type="ECO:0000313" key="3">
    <source>
        <dbReference type="Proteomes" id="UP000494163"/>
    </source>
</evidence>
<dbReference type="AlphaFoldDB" id="A0A0M5J2P3"/>
<dbReference type="EMBL" id="CP012526">
    <property type="protein sequence ID" value="ALC47761.1"/>
    <property type="molecule type" value="Genomic_DNA"/>
</dbReference>
<evidence type="ECO:0000313" key="2">
    <source>
        <dbReference type="EMBL" id="ALC47761.1"/>
    </source>
</evidence>
<gene>
    <name evidence="2" type="ORF">Dbus_chr3Rg2511</name>
</gene>
<dbReference type="PANTHER" id="PTHR11012:SF13">
    <property type="entry name" value="CHK KINASE-LIKE DOMAIN-CONTAINING PROTEIN-RELATED"/>
    <property type="match status" value="1"/>
</dbReference>
<name>A0A0M5J2P3_DROBS</name>
<accession>A0A0M5J2P3</accession>
<evidence type="ECO:0000259" key="1">
    <source>
        <dbReference type="SMART" id="SM00587"/>
    </source>
</evidence>
<proteinExistence type="predicted"/>
<sequence length="419" mass="48042">NGASADNDFHPAPVWLTESYLEPILQRSRKDNSLHIVNLDIKPATAKGDNYASIMTRVKVDYTLNDAQQMKSEFFIVKTTYEYDPFISNIFAGYQASQTEMMLYDKILPQLSELLEQTELAEKLFAQTLHVDYERSAIIFEDLAVDNYVLGNRLTGFDLEHTKLALRKLAKMHATSAVFNERQPDLLTKLDHGIFNNHSRGFSPMFEGFVEVAAEFAGSCPELGSVYQQKLQRLQKHIMRLSEKVYEPQPNEFNILTHGDFWTNNIMLRKQTADQPLDMLLIDFQFAAWASPAVDLHYFLNTSLETEVRMAEHDALIQYYHSVLVQTLRALNFTGHIPTLRQLRLQIEKGGFMAVTATLTCQAIMLNDETADADFNSLMKVDERARNFKRTAYKNKRLQGILKQLLPVYDHCGLLDLEP</sequence>
<dbReference type="Gene3D" id="3.90.1200.10">
    <property type="match status" value="1"/>
</dbReference>
<feature type="non-terminal residue" evidence="2">
    <location>
        <position position="1"/>
    </location>
</feature>
<feature type="domain" description="CHK kinase-like" evidence="1">
    <location>
        <begin position="138"/>
        <end position="330"/>
    </location>
</feature>
<dbReference type="OrthoDB" id="411145at2759"/>
<dbReference type="InterPro" id="IPR015897">
    <property type="entry name" value="CHK_kinase-like"/>
</dbReference>
<organism evidence="2 3">
    <name type="scientific">Drosophila busckii</name>
    <name type="common">Fruit fly</name>
    <dbReference type="NCBI Taxonomy" id="30019"/>
    <lineage>
        <taxon>Eukaryota</taxon>
        <taxon>Metazoa</taxon>
        <taxon>Ecdysozoa</taxon>
        <taxon>Arthropoda</taxon>
        <taxon>Hexapoda</taxon>
        <taxon>Insecta</taxon>
        <taxon>Pterygota</taxon>
        <taxon>Neoptera</taxon>
        <taxon>Endopterygota</taxon>
        <taxon>Diptera</taxon>
        <taxon>Brachycera</taxon>
        <taxon>Muscomorpha</taxon>
        <taxon>Ephydroidea</taxon>
        <taxon>Drosophilidae</taxon>
        <taxon>Drosophila</taxon>
    </lineage>
</organism>
<dbReference type="SUPFAM" id="SSF56112">
    <property type="entry name" value="Protein kinase-like (PK-like)"/>
    <property type="match status" value="1"/>
</dbReference>